<gene>
    <name evidence="7" type="ORF">A9X01_13770</name>
</gene>
<dbReference type="InterPro" id="IPR020845">
    <property type="entry name" value="AMP-binding_CS"/>
</dbReference>
<dbReference type="Gene3D" id="3.30.559.10">
    <property type="entry name" value="Chloramphenicol acetyltransferase-like domain"/>
    <property type="match status" value="2"/>
</dbReference>
<dbReference type="InterPro" id="IPR020806">
    <property type="entry name" value="PKS_PP-bd"/>
</dbReference>
<proteinExistence type="inferred from homology"/>
<comment type="similarity">
    <text evidence="2">Belongs to the ATP-dependent AMP-binding enzyme family.</text>
</comment>
<dbReference type="SMART" id="SM01294">
    <property type="entry name" value="PKS_PP_betabranch"/>
    <property type="match status" value="1"/>
</dbReference>
<dbReference type="PROSITE" id="PS00012">
    <property type="entry name" value="PHOSPHOPANTETHEINE"/>
    <property type="match status" value="2"/>
</dbReference>
<dbReference type="InterPro" id="IPR045851">
    <property type="entry name" value="AMP-bd_C_sf"/>
</dbReference>
<evidence type="ECO:0000259" key="6">
    <source>
        <dbReference type="PROSITE" id="PS50075"/>
    </source>
</evidence>
<dbReference type="GO" id="GO:0005829">
    <property type="term" value="C:cytosol"/>
    <property type="evidence" value="ECO:0007669"/>
    <property type="project" value="TreeGrafter"/>
</dbReference>
<evidence type="ECO:0000256" key="1">
    <source>
        <dbReference type="ARBA" id="ARBA00001957"/>
    </source>
</evidence>
<dbReference type="SUPFAM" id="SSF56801">
    <property type="entry name" value="Acetyl-CoA synthetase-like"/>
    <property type="match status" value="2"/>
</dbReference>
<dbReference type="UniPathway" id="UPA00011"/>
<organism evidence="7 8">
    <name type="scientific">Mycobacterium asiaticum</name>
    <dbReference type="NCBI Taxonomy" id="1790"/>
    <lineage>
        <taxon>Bacteria</taxon>
        <taxon>Bacillati</taxon>
        <taxon>Actinomycetota</taxon>
        <taxon>Actinomycetes</taxon>
        <taxon>Mycobacteriales</taxon>
        <taxon>Mycobacteriaceae</taxon>
        <taxon>Mycobacterium</taxon>
    </lineage>
</organism>
<dbReference type="Pfam" id="PF00501">
    <property type="entry name" value="AMP-binding"/>
    <property type="match status" value="2"/>
</dbReference>
<dbReference type="FunFam" id="1.10.1200.10:FF:000005">
    <property type="entry name" value="Nonribosomal peptide synthetase 1"/>
    <property type="match status" value="2"/>
</dbReference>
<dbReference type="InterPro" id="IPR042099">
    <property type="entry name" value="ANL_N_sf"/>
</dbReference>
<dbReference type="SMART" id="SM00823">
    <property type="entry name" value="PKS_PP"/>
    <property type="match status" value="2"/>
</dbReference>
<dbReference type="PROSITE" id="PS50075">
    <property type="entry name" value="CARRIER"/>
    <property type="match status" value="2"/>
</dbReference>
<dbReference type="SUPFAM" id="SSF52777">
    <property type="entry name" value="CoA-dependent acyltransferases"/>
    <property type="match status" value="4"/>
</dbReference>
<dbReference type="InterPro" id="IPR000873">
    <property type="entry name" value="AMP-dep_synth/lig_dom"/>
</dbReference>
<sequence length="1810" mass="192556">MTTLRGEPDTGASPEPEDASSRTGSIEKVLADIFAQVLGVESHRLVGVDDSFFDLGGDSLSAMRVIVAVNATLGADLRVGALFDAPTVAQLAARIAGDSGRLKPLRAVPRPAVVPLSFAQSRLWFIDQLQGASPVYNRAVALRLRGRLDTEALASAVKDVVGRHESLRTVFSAVEGVPRQVVIPLARADLGWRVIDATGWSADDLKPAIEETARGCFDLATEIPFRATLFKVSAEEHVLVVVVHHIAGDGWSIGVLAGDVIVAFTSRGAGQPPDWTDLPVQYIDYTLWQRENLGDLTDQSSPLAAQVRYWETALAAMPQRLELPTDRPYPAVADHHGDQIVVEWPADLQRRIRDLGRAHNATSFMVVQAALALLLSRLSASPDVAVGFPIAGRSDAALDALVGFFVNTLVLRVDLSGDPTFAELLAQVRARSLAAYEHQDVPFEVLVDRLNPPRSRTHHPLIQVMLNWQNNDPTTGLVAGDLQITPIPVDTHTARMDLALSLVERVTDTGELGGIGGRVEFRTDVFDATTIETLVVRLATVLTAATADPGRRLSSIDLLDAAEHERLARWGNRAALTSPTPAAESIPAVWANQVSHRPAAVAVTCGGRPWTYLEIEEAANRLSHLLARCGAGPGTCVALLVERSVQAVVAILAILKTGAAYLPLDPGLPEARVQFMIGDAAPVAAVTGPGLAGRLAGYELTVIDAEGTRLDACPKTSLPVPFADEIAYIIYTSGTTGVPKGVAISHHNLTQLIMSLDVGLPPAAEQVWSQWHSYVFDFSVWEIWGALLRGGRLVVVPESVASSPPAFADLLLSEDVNVLTQTPSAVGLLAPEQLESVAVLMGGEPCPAEVVDRWAPGRVLVNAYGPTETTIYVALSAPLTAGVGAVPIGSPVDGAALFVLDEWLRPVPPGVVGELYVAGAAVGYGYLRRGGLTASRFVACPFGGSKAPGGRMYRTGDLVCWRPDGQLNYVGRADEQVKIRGYRIELGEVQAALGALDGVKQAVVVAREDRPGDKRLVGYVTPTASGAVEPAKARADLAERLPSYLVPAVVVVDALPLTVNGKLDTDALPAPQYQDGENYRAPATPTEEIIAGIYAHVLGLPRVGADESFFDLGGDSLMAMRVTAAINAALGAAVTVRTLFDAPAITQLVPRIATGGRRPLPLTAAERPAVIPLSFAQKRLWIIDQFGGPAPVYNMAVALRLSGDLDTGALRAALTDVIARHESLRTVFPAVDGVPQQVVLATQRADFGWQALDAADWPADRQEQAIAATARRSFELGTEIPLRATLFRTGNREHVLAMVVHHIAGDGWSVGVLAADLGTAYVSRCAGRAPDWAEPALQYADYTLWQQASLGDPDDRGGALAAQLEYWQDALAALAPHLDLPTDRPYPLVADHRGDKIGVDYPADLQQRIHTVAHAHGVTNFMLVQAALALLLSRLAGTTDVPIGFPIAGRGDPALDGAVGFFVNTLVLRVDLTGDPTFAELLNRVRARSLAAYENQDVPFEVLVERLNPARSLTHHPLVQVMLAWQNNIPPKLALGDLDVSPVPVETHTARMDLAFSLMERFREGGEPDGIGGTVEFRTDVFDAASIEALVRRLATVLDSVTAYPNRRLSSVDILDADERVRLDRWGNRAVLTQPAPPAISIPAAWAAQVARTPTAVALTCAGRSWTYRELDEASNRLAHKLSGLKVGPSARVALMFSRCAEAIVAMTAVLKTGAAYVPVDPALPSSRIAFMISDAAAVVALTTAQWAGRLDGYALPVIDVAEPTIQACPATPLPAPSASDVAYLIYTSGTTSAVASSPSVANTPTAEGV</sequence>
<dbReference type="NCBIfam" id="TIGR01733">
    <property type="entry name" value="AA-adenyl-dom"/>
    <property type="match status" value="1"/>
</dbReference>
<accession>A0A1A3CU19</accession>
<evidence type="ECO:0000256" key="3">
    <source>
        <dbReference type="ARBA" id="ARBA00022450"/>
    </source>
</evidence>
<feature type="domain" description="Carrier" evidence="6">
    <location>
        <begin position="21"/>
        <end position="99"/>
    </location>
</feature>
<dbReference type="GO" id="GO:0031177">
    <property type="term" value="F:phosphopantetheine binding"/>
    <property type="evidence" value="ECO:0007669"/>
    <property type="project" value="InterPro"/>
</dbReference>
<name>A0A1A3CU19_MYCAS</name>
<dbReference type="InterPro" id="IPR009081">
    <property type="entry name" value="PP-bd_ACP"/>
</dbReference>
<dbReference type="GO" id="GO:0003824">
    <property type="term" value="F:catalytic activity"/>
    <property type="evidence" value="ECO:0007669"/>
    <property type="project" value="InterPro"/>
</dbReference>
<dbReference type="FunFam" id="3.30.300.30:FF:000010">
    <property type="entry name" value="Enterobactin synthetase component F"/>
    <property type="match status" value="1"/>
</dbReference>
<dbReference type="InterPro" id="IPR006162">
    <property type="entry name" value="Ppantetheine_attach_site"/>
</dbReference>
<dbReference type="Pfam" id="PF13193">
    <property type="entry name" value="AMP-binding_C"/>
    <property type="match status" value="1"/>
</dbReference>
<dbReference type="PROSITE" id="PS00455">
    <property type="entry name" value="AMP_BINDING"/>
    <property type="match status" value="1"/>
</dbReference>
<dbReference type="GO" id="GO:0044550">
    <property type="term" value="P:secondary metabolite biosynthetic process"/>
    <property type="evidence" value="ECO:0007669"/>
    <property type="project" value="UniProtKB-ARBA"/>
</dbReference>
<dbReference type="Pfam" id="PF00550">
    <property type="entry name" value="PP-binding"/>
    <property type="match status" value="2"/>
</dbReference>
<dbReference type="CDD" id="cd19540">
    <property type="entry name" value="LCL_NRPS-like"/>
    <property type="match status" value="2"/>
</dbReference>
<dbReference type="Proteomes" id="UP000093795">
    <property type="component" value="Unassembled WGS sequence"/>
</dbReference>
<dbReference type="PANTHER" id="PTHR45527:SF1">
    <property type="entry name" value="FATTY ACID SYNTHASE"/>
    <property type="match status" value="1"/>
</dbReference>
<dbReference type="GO" id="GO:0008610">
    <property type="term" value="P:lipid biosynthetic process"/>
    <property type="evidence" value="ECO:0007669"/>
    <property type="project" value="UniProtKB-ARBA"/>
</dbReference>
<dbReference type="FunFam" id="3.40.50.12780:FF:000012">
    <property type="entry name" value="Non-ribosomal peptide synthetase"/>
    <property type="match status" value="1"/>
</dbReference>
<dbReference type="InterPro" id="IPR001242">
    <property type="entry name" value="Condensation_dom"/>
</dbReference>
<dbReference type="Gene3D" id="3.40.50.980">
    <property type="match status" value="2"/>
</dbReference>
<evidence type="ECO:0000313" key="7">
    <source>
        <dbReference type="EMBL" id="OBI89541.1"/>
    </source>
</evidence>
<protein>
    <recommendedName>
        <fullName evidence="6">Carrier domain-containing protein</fullName>
    </recommendedName>
</protein>
<feature type="region of interest" description="Disordered" evidence="5">
    <location>
        <begin position="1"/>
        <end position="22"/>
    </location>
</feature>
<comment type="cofactor">
    <cofactor evidence="1">
        <name>pantetheine 4'-phosphate</name>
        <dbReference type="ChEBI" id="CHEBI:47942"/>
    </cofactor>
</comment>
<dbReference type="Gene3D" id="1.10.1200.10">
    <property type="entry name" value="ACP-like"/>
    <property type="match status" value="2"/>
</dbReference>
<dbReference type="Gene3D" id="3.30.559.30">
    <property type="entry name" value="Nonribosomal peptide synthetase, condensation domain"/>
    <property type="match status" value="2"/>
</dbReference>
<dbReference type="PANTHER" id="PTHR45527">
    <property type="entry name" value="NONRIBOSOMAL PEPTIDE SYNTHETASE"/>
    <property type="match status" value="1"/>
</dbReference>
<dbReference type="InterPro" id="IPR010071">
    <property type="entry name" value="AA_adenyl_dom"/>
</dbReference>
<dbReference type="Gene3D" id="3.30.300.30">
    <property type="match status" value="1"/>
</dbReference>
<dbReference type="InterPro" id="IPR036736">
    <property type="entry name" value="ACP-like_sf"/>
</dbReference>
<feature type="domain" description="Carrier" evidence="6">
    <location>
        <begin position="1081"/>
        <end position="1156"/>
    </location>
</feature>
<dbReference type="FunFam" id="3.40.50.980:FF:000001">
    <property type="entry name" value="Non-ribosomal peptide synthetase"/>
    <property type="match status" value="1"/>
</dbReference>
<keyword evidence="3" id="KW-0596">Phosphopantetheine</keyword>
<comment type="caution">
    <text evidence="7">The sequence shown here is derived from an EMBL/GenBank/DDBJ whole genome shotgun (WGS) entry which is preliminary data.</text>
</comment>
<dbReference type="InterPro" id="IPR023213">
    <property type="entry name" value="CAT-like_dom_sf"/>
</dbReference>
<evidence type="ECO:0000256" key="4">
    <source>
        <dbReference type="ARBA" id="ARBA00022553"/>
    </source>
</evidence>
<dbReference type="eggNOG" id="COG1020">
    <property type="taxonomic scope" value="Bacteria"/>
</dbReference>
<dbReference type="CDD" id="cd05930">
    <property type="entry name" value="A_NRPS"/>
    <property type="match status" value="1"/>
</dbReference>
<dbReference type="OrthoDB" id="4506464at2"/>
<dbReference type="EMBL" id="LZKQ01000055">
    <property type="protein sequence ID" value="OBI89541.1"/>
    <property type="molecule type" value="Genomic_DNA"/>
</dbReference>
<evidence type="ECO:0000256" key="5">
    <source>
        <dbReference type="SAM" id="MobiDB-lite"/>
    </source>
</evidence>
<keyword evidence="4" id="KW-0597">Phosphoprotein</keyword>
<evidence type="ECO:0000313" key="8">
    <source>
        <dbReference type="Proteomes" id="UP000093795"/>
    </source>
</evidence>
<dbReference type="SUPFAM" id="SSF47336">
    <property type="entry name" value="ACP-like"/>
    <property type="match status" value="2"/>
</dbReference>
<evidence type="ECO:0000256" key="2">
    <source>
        <dbReference type="ARBA" id="ARBA00006432"/>
    </source>
</evidence>
<dbReference type="InterPro" id="IPR025110">
    <property type="entry name" value="AMP-bd_C"/>
</dbReference>
<reference evidence="7 8" key="1">
    <citation type="submission" date="2016-06" db="EMBL/GenBank/DDBJ databases">
        <authorList>
            <person name="Kjaerup R.B."/>
            <person name="Dalgaard T.S."/>
            <person name="Juul-Madsen H.R."/>
        </authorList>
    </citation>
    <scope>NUCLEOTIDE SEQUENCE [LARGE SCALE GENOMIC DNA]</scope>
    <source>
        <strain evidence="7 8">1081914.2</strain>
    </source>
</reference>
<dbReference type="GO" id="GO:0043041">
    <property type="term" value="P:amino acid activation for nonribosomal peptide biosynthetic process"/>
    <property type="evidence" value="ECO:0007669"/>
    <property type="project" value="TreeGrafter"/>
</dbReference>
<dbReference type="Pfam" id="PF00668">
    <property type="entry name" value="Condensation"/>
    <property type="match status" value="2"/>
</dbReference>
<dbReference type="FunFam" id="3.30.559.30:FF:000001">
    <property type="entry name" value="Non-ribosomal peptide synthetase"/>
    <property type="match status" value="1"/>
</dbReference>
<dbReference type="Gene3D" id="3.40.50.12780">
    <property type="entry name" value="N-terminal domain of ligase-like"/>
    <property type="match status" value="1"/>
</dbReference>